<dbReference type="Proteomes" id="UP000276133">
    <property type="component" value="Unassembled WGS sequence"/>
</dbReference>
<name>A0A3M7QEI3_BRAPC</name>
<sequence length="303" mass="35741">MPRSFQEQYPEQMKNLRLNSRKLTTPFDIYETFKDLLNFENIERPHKKPPRGISLFRHIPSNRSCEDAQIEAHWCSCLNWKNIDITLNTSKSIQNFTSNQNIIARFSQSDIKNFSQSTSKAGNLNFSTFEHLESKLGQYSHLALFLAFESVKFINSLIDKELKFYCYQLRLYSIHKLSRLIINRQVLAFKQSKDIHGREALFEENSNIEKYFENDMLKPVELNNSNVSRVVGDHLNFEHVFQIVLTTWPGNATFELACRYNRYTGKIKFNKNEISRINSYKSSANCIMDKRPDLRAYCFCKYF</sequence>
<dbReference type="OrthoDB" id="413313at2759"/>
<evidence type="ECO:0000313" key="1">
    <source>
        <dbReference type="EMBL" id="RNA09368.1"/>
    </source>
</evidence>
<keyword evidence="2" id="KW-1185">Reference proteome</keyword>
<dbReference type="Pfam" id="PF02995">
    <property type="entry name" value="DUF229"/>
    <property type="match status" value="1"/>
</dbReference>
<gene>
    <name evidence="1" type="ORF">BpHYR1_003542</name>
</gene>
<proteinExistence type="predicted"/>
<comment type="caution">
    <text evidence="1">The sequence shown here is derived from an EMBL/GenBank/DDBJ whole genome shotgun (WGS) entry which is preliminary data.</text>
</comment>
<dbReference type="PANTHER" id="PTHR10974:SF1">
    <property type="entry name" value="FI08016P-RELATED"/>
    <property type="match status" value="1"/>
</dbReference>
<dbReference type="EMBL" id="REGN01006472">
    <property type="protein sequence ID" value="RNA09368.1"/>
    <property type="molecule type" value="Genomic_DNA"/>
</dbReference>
<dbReference type="GO" id="GO:0005615">
    <property type="term" value="C:extracellular space"/>
    <property type="evidence" value="ECO:0007669"/>
    <property type="project" value="TreeGrafter"/>
</dbReference>
<dbReference type="STRING" id="10195.A0A3M7QEI3"/>
<dbReference type="AlphaFoldDB" id="A0A3M7QEI3"/>
<reference evidence="1 2" key="1">
    <citation type="journal article" date="2018" name="Sci. Rep.">
        <title>Genomic signatures of local adaptation to the degree of environmental predictability in rotifers.</title>
        <authorList>
            <person name="Franch-Gras L."/>
            <person name="Hahn C."/>
            <person name="Garcia-Roger E.M."/>
            <person name="Carmona M.J."/>
            <person name="Serra M."/>
            <person name="Gomez A."/>
        </authorList>
    </citation>
    <scope>NUCLEOTIDE SEQUENCE [LARGE SCALE GENOMIC DNA]</scope>
    <source>
        <strain evidence="1">HYR1</strain>
    </source>
</reference>
<protein>
    <submittedName>
        <fullName evidence="1">Uncharacterized protein</fullName>
    </submittedName>
</protein>
<accession>A0A3M7QEI3</accession>
<evidence type="ECO:0000313" key="2">
    <source>
        <dbReference type="Proteomes" id="UP000276133"/>
    </source>
</evidence>
<organism evidence="1 2">
    <name type="scientific">Brachionus plicatilis</name>
    <name type="common">Marine rotifer</name>
    <name type="synonym">Brachionus muelleri</name>
    <dbReference type="NCBI Taxonomy" id="10195"/>
    <lineage>
        <taxon>Eukaryota</taxon>
        <taxon>Metazoa</taxon>
        <taxon>Spiralia</taxon>
        <taxon>Gnathifera</taxon>
        <taxon>Rotifera</taxon>
        <taxon>Eurotatoria</taxon>
        <taxon>Monogononta</taxon>
        <taxon>Pseudotrocha</taxon>
        <taxon>Ploima</taxon>
        <taxon>Brachionidae</taxon>
        <taxon>Brachionus</taxon>
    </lineage>
</organism>
<dbReference type="InterPro" id="IPR004245">
    <property type="entry name" value="DUF229"/>
</dbReference>
<dbReference type="PANTHER" id="PTHR10974">
    <property type="entry name" value="FI08016P-RELATED"/>
    <property type="match status" value="1"/>
</dbReference>